<keyword evidence="2" id="KW-0812">Transmembrane</keyword>
<accession>A0A363UMV6</accession>
<evidence type="ECO:0000313" key="4">
    <source>
        <dbReference type="Proteomes" id="UP000251800"/>
    </source>
</evidence>
<sequence length="90" mass="10410">MTASDSKQRSRSAASQAADDDATLVHRNEIKEQHTTHWDLDVLTNEELDQVYARERAQVRRRQRLRRLAIWAGCVGAVILVVTAILWWVR</sequence>
<protein>
    <submittedName>
        <fullName evidence="3">Uncharacterized protein</fullName>
    </submittedName>
</protein>
<reference evidence="3 4" key="1">
    <citation type="submission" date="2018-05" db="EMBL/GenBank/DDBJ databases">
        <title>Abyssibacter profundi OUC007T gen. nov., sp. nov, a marine bacterium isolated from seawater of the Mariana Trench.</title>
        <authorList>
            <person name="Zhou S."/>
        </authorList>
    </citation>
    <scope>NUCLEOTIDE SEQUENCE [LARGE SCALE GENOMIC DNA]</scope>
    <source>
        <strain evidence="3 4">OUC007</strain>
    </source>
</reference>
<feature type="transmembrane region" description="Helical" evidence="2">
    <location>
        <begin position="68"/>
        <end position="89"/>
    </location>
</feature>
<feature type="compositionally biased region" description="Low complexity" evidence="1">
    <location>
        <begin position="1"/>
        <end position="17"/>
    </location>
</feature>
<dbReference type="Proteomes" id="UP000251800">
    <property type="component" value="Unassembled WGS sequence"/>
</dbReference>
<name>A0A363UMV6_9GAMM</name>
<dbReference type="AlphaFoldDB" id="A0A363UMV6"/>
<gene>
    <name evidence="3" type="ORF">DEH80_04795</name>
</gene>
<feature type="region of interest" description="Disordered" evidence="1">
    <location>
        <begin position="1"/>
        <end position="26"/>
    </location>
</feature>
<dbReference type="RefSeq" id="WP_109719349.1">
    <property type="nucleotide sequence ID" value="NZ_QEQK01000004.1"/>
</dbReference>
<dbReference type="EMBL" id="QEQK01000004">
    <property type="protein sequence ID" value="PWN56752.1"/>
    <property type="molecule type" value="Genomic_DNA"/>
</dbReference>
<keyword evidence="2" id="KW-0472">Membrane</keyword>
<organism evidence="3 4">
    <name type="scientific">Abyssibacter profundi</name>
    <dbReference type="NCBI Taxonomy" id="2182787"/>
    <lineage>
        <taxon>Bacteria</taxon>
        <taxon>Pseudomonadati</taxon>
        <taxon>Pseudomonadota</taxon>
        <taxon>Gammaproteobacteria</taxon>
        <taxon>Chromatiales</taxon>
        <taxon>Oceanococcaceae</taxon>
        <taxon>Abyssibacter</taxon>
    </lineage>
</organism>
<evidence type="ECO:0000256" key="2">
    <source>
        <dbReference type="SAM" id="Phobius"/>
    </source>
</evidence>
<evidence type="ECO:0000313" key="3">
    <source>
        <dbReference type="EMBL" id="PWN56752.1"/>
    </source>
</evidence>
<evidence type="ECO:0000256" key="1">
    <source>
        <dbReference type="SAM" id="MobiDB-lite"/>
    </source>
</evidence>
<comment type="caution">
    <text evidence="3">The sequence shown here is derived from an EMBL/GenBank/DDBJ whole genome shotgun (WGS) entry which is preliminary data.</text>
</comment>
<proteinExistence type="predicted"/>
<keyword evidence="2" id="KW-1133">Transmembrane helix</keyword>
<keyword evidence="4" id="KW-1185">Reference proteome</keyword>